<dbReference type="PROSITE" id="PS50164">
    <property type="entry name" value="GIY_YIG"/>
    <property type="match status" value="1"/>
</dbReference>
<dbReference type="Pfam" id="PF01541">
    <property type="entry name" value="GIY-YIG"/>
    <property type="match status" value="1"/>
</dbReference>
<dbReference type="InterPro" id="IPR000305">
    <property type="entry name" value="GIY-YIG_endonuc"/>
</dbReference>
<name>A0A7W2M6B4_9FLAO</name>
<evidence type="ECO:0000313" key="3">
    <source>
        <dbReference type="Proteomes" id="UP000541857"/>
    </source>
</evidence>
<keyword evidence="3" id="KW-1185">Reference proteome</keyword>
<evidence type="ECO:0000313" key="2">
    <source>
        <dbReference type="EMBL" id="MBA6153482.1"/>
    </source>
</evidence>
<dbReference type="AlphaFoldDB" id="A0A7W2M6B4"/>
<protein>
    <submittedName>
        <fullName evidence="2">GIY-YIG nuclease family protein</fullName>
    </submittedName>
</protein>
<dbReference type="SUPFAM" id="SSF82771">
    <property type="entry name" value="GIY-YIG endonuclease"/>
    <property type="match status" value="1"/>
</dbReference>
<dbReference type="Gene3D" id="3.40.1440.10">
    <property type="entry name" value="GIY-YIG endonuclease"/>
    <property type="match status" value="1"/>
</dbReference>
<reference evidence="2 3" key="1">
    <citation type="submission" date="2020-07" db="EMBL/GenBank/DDBJ databases">
        <title>Bacterium isolated from marine sediment.</title>
        <authorList>
            <person name="Shang D."/>
        </authorList>
    </citation>
    <scope>NUCLEOTIDE SEQUENCE [LARGE SCALE GENOMIC DNA]</scope>
    <source>
        <strain evidence="2 3">F6074</strain>
    </source>
</reference>
<accession>A0A7W2M6B4</accession>
<dbReference type="Proteomes" id="UP000541857">
    <property type="component" value="Unassembled WGS sequence"/>
</dbReference>
<dbReference type="RefSeq" id="WP_182205783.1">
    <property type="nucleotide sequence ID" value="NZ_JACGLT010000009.1"/>
</dbReference>
<evidence type="ECO:0000259" key="1">
    <source>
        <dbReference type="PROSITE" id="PS50164"/>
    </source>
</evidence>
<dbReference type="InterPro" id="IPR035901">
    <property type="entry name" value="GIY-YIG_endonuc_sf"/>
</dbReference>
<proteinExistence type="predicted"/>
<feature type="domain" description="GIY-YIG" evidence="1">
    <location>
        <begin position="1"/>
        <end position="78"/>
    </location>
</feature>
<dbReference type="EMBL" id="JACGLT010000009">
    <property type="protein sequence ID" value="MBA6153482.1"/>
    <property type="molecule type" value="Genomic_DNA"/>
</dbReference>
<comment type="caution">
    <text evidence="2">The sequence shown here is derived from an EMBL/GenBank/DDBJ whole genome shotgun (WGS) entry which is preliminary data.</text>
</comment>
<organism evidence="2 3">
    <name type="scientific">Gelidibacter maritimus</name>
    <dbReference type="NCBI Taxonomy" id="2761487"/>
    <lineage>
        <taxon>Bacteria</taxon>
        <taxon>Pseudomonadati</taxon>
        <taxon>Bacteroidota</taxon>
        <taxon>Flavobacteriia</taxon>
        <taxon>Flavobacteriales</taxon>
        <taxon>Flavobacteriaceae</taxon>
        <taxon>Gelidibacter</taxon>
    </lineage>
</organism>
<gene>
    <name evidence="2" type="ORF">H3Z82_12165</name>
</gene>
<sequence length="94" mass="11335">MSHNLYIIYSKSQDKYYVGETIDINLRITKHNNHSYKGSFTKIATDWKIVLDYECSTKDEALFLERFIKRMKSRKFIEKIIENNQILNDILNKR</sequence>